<reference evidence="9 10" key="1">
    <citation type="submission" date="2018-01" db="EMBL/GenBank/DDBJ databases">
        <title>Whole genome sequencing of Histamine producing bacteria.</title>
        <authorList>
            <person name="Butler K."/>
        </authorList>
    </citation>
    <scope>NUCLEOTIDE SEQUENCE [LARGE SCALE GENOMIC DNA]</scope>
    <source>
        <strain evidence="9 10">JCM 12947</strain>
    </source>
</reference>
<organism evidence="9 10">
    <name type="scientific">Photobacterium frigidiphilum</name>
    <dbReference type="NCBI Taxonomy" id="264736"/>
    <lineage>
        <taxon>Bacteria</taxon>
        <taxon>Pseudomonadati</taxon>
        <taxon>Pseudomonadota</taxon>
        <taxon>Gammaproteobacteria</taxon>
        <taxon>Vibrionales</taxon>
        <taxon>Vibrionaceae</taxon>
        <taxon>Photobacterium</taxon>
    </lineage>
</organism>
<proteinExistence type="inferred from homology"/>
<dbReference type="InterPro" id="IPR001179">
    <property type="entry name" value="PPIase_FKBP_dom"/>
</dbReference>
<dbReference type="Gene3D" id="3.10.50.40">
    <property type="match status" value="1"/>
</dbReference>
<dbReference type="GO" id="GO:0003755">
    <property type="term" value="F:peptidyl-prolyl cis-trans isomerase activity"/>
    <property type="evidence" value="ECO:0007669"/>
    <property type="project" value="UniProtKB-UniRule"/>
</dbReference>
<evidence type="ECO:0000256" key="6">
    <source>
        <dbReference type="PROSITE-ProRule" id="PRU00277"/>
    </source>
</evidence>
<dbReference type="InterPro" id="IPR000774">
    <property type="entry name" value="PPIase_FKBP_N"/>
</dbReference>
<comment type="catalytic activity">
    <reaction evidence="1 6 7">
        <text>[protein]-peptidylproline (omega=180) = [protein]-peptidylproline (omega=0)</text>
        <dbReference type="Rhea" id="RHEA:16237"/>
        <dbReference type="Rhea" id="RHEA-COMP:10747"/>
        <dbReference type="Rhea" id="RHEA-COMP:10748"/>
        <dbReference type="ChEBI" id="CHEBI:83833"/>
        <dbReference type="ChEBI" id="CHEBI:83834"/>
        <dbReference type="EC" id="5.2.1.8"/>
    </reaction>
</comment>
<dbReference type="AlphaFoldDB" id="A0A2T3JHX7"/>
<evidence type="ECO:0000256" key="2">
    <source>
        <dbReference type="ARBA" id="ARBA00006577"/>
    </source>
</evidence>
<evidence type="ECO:0000256" key="1">
    <source>
        <dbReference type="ARBA" id="ARBA00000971"/>
    </source>
</evidence>
<keyword evidence="4 6" id="KW-0697">Rotamase</keyword>
<sequence length="157" mass="16936">MFKIIVTIALIGLVIFFVQRSYSNKQAAGGNIKIGQEFLAENKLKDGVKTTDSGLQYLVLQEGTGAEHPKASDKVTVHYHGTLINGSVFDSSVDRGKTISFGLNQVIKGWTEGVQLMVVGEKTRFFIPSELAYGNGGAGSIPPGSVLIFDVELFKIN</sequence>
<protein>
    <recommendedName>
        <fullName evidence="7">Peptidyl-prolyl cis-trans isomerase</fullName>
        <ecNumber evidence="7">5.2.1.8</ecNumber>
    </recommendedName>
</protein>
<gene>
    <name evidence="9" type="ORF">C9J12_11010</name>
</gene>
<dbReference type="InterPro" id="IPR046357">
    <property type="entry name" value="PPIase_dom_sf"/>
</dbReference>
<evidence type="ECO:0000256" key="4">
    <source>
        <dbReference type="ARBA" id="ARBA00023110"/>
    </source>
</evidence>
<dbReference type="Pfam" id="PF01346">
    <property type="entry name" value="FKBP_N"/>
    <property type="match status" value="1"/>
</dbReference>
<dbReference type="PANTHER" id="PTHR43811:SF57">
    <property type="entry name" value="FKBP-TYPE PEPTIDYL-PROLYL CIS-TRANS ISOMERASE FKPA-RELATED"/>
    <property type="match status" value="1"/>
</dbReference>
<dbReference type="Proteomes" id="UP000240987">
    <property type="component" value="Unassembled WGS sequence"/>
</dbReference>
<evidence type="ECO:0000256" key="3">
    <source>
        <dbReference type="ARBA" id="ARBA00022729"/>
    </source>
</evidence>
<dbReference type="PANTHER" id="PTHR43811">
    <property type="entry name" value="FKBP-TYPE PEPTIDYL-PROLYL CIS-TRANS ISOMERASE FKPA"/>
    <property type="match status" value="1"/>
</dbReference>
<dbReference type="PROSITE" id="PS50059">
    <property type="entry name" value="FKBP_PPIASE"/>
    <property type="match status" value="1"/>
</dbReference>
<accession>A0A2T3JHX7</accession>
<dbReference type="Pfam" id="PF00254">
    <property type="entry name" value="FKBP_C"/>
    <property type="match status" value="1"/>
</dbReference>
<dbReference type="GO" id="GO:0006457">
    <property type="term" value="P:protein folding"/>
    <property type="evidence" value="ECO:0007669"/>
    <property type="project" value="InterPro"/>
</dbReference>
<dbReference type="OrthoDB" id="9814548at2"/>
<dbReference type="EMBL" id="PYMJ01000009">
    <property type="protein sequence ID" value="PSU48577.1"/>
    <property type="molecule type" value="Genomic_DNA"/>
</dbReference>
<evidence type="ECO:0000256" key="5">
    <source>
        <dbReference type="ARBA" id="ARBA00023235"/>
    </source>
</evidence>
<evidence type="ECO:0000259" key="8">
    <source>
        <dbReference type="PROSITE" id="PS50059"/>
    </source>
</evidence>
<dbReference type="RefSeq" id="WP_107242764.1">
    <property type="nucleotide sequence ID" value="NZ_PYMJ01000009.1"/>
</dbReference>
<dbReference type="SUPFAM" id="SSF54534">
    <property type="entry name" value="FKBP-like"/>
    <property type="match status" value="1"/>
</dbReference>
<keyword evidence="3" id="KW-0732">Signal</keyword>
<evidence type="ECO:0000313" key="9">
    <source>
        <dbReference type="EMBL" id="PSU48577.1"/>
    </source>
</evidence>
<comment type="caution">
    <text evidence="9">The sequence shown here is derived from an EMBL/GenBank/DDBJ whole genome shotgun (WGS) entry which is preliminary data.</text>
</comment>
<name>A0A2T3JHX7_9GAMM</name>
<evidence type="ECO:0000256" key="7">
    <source>
        <dbReference type="RuleBase" id="RU003915"/>
    </source>
</evidence>
<comment type="similarity">
    <text evidence="2 7">Belongs to the FKBP-type PPIase family.</text>
</comment>
<evidence type="ECO:0000313" key="10">
    <source>
        <dbReference type="Proteomes" id="UP000240987"/>
    </source>
</evidence>
<dbReference type="EC" id="5.2.1.8" evidence="7"/>
<keyword evidence="5 6" id="KW-0413">Isomerase</keyword>
<feature type="domain" description="PPIase FKBP-type" evidence="8">
    <location>
        <begin position="72"/>
        <end position="157"/>
    </location>
</feature>
<keyword evidence="10" id="KW-1185">Reference proteome</keyword>
<dbReference type="FunFam" id="3.10.50.40:FF:000045">
    <property type="entry name" value="Peptidyl-prolyl cis-trans isomerase"/>
    <property type="match status" value="1"/>
</dbReference>